<dbReference type="EMBL" id="DXBM01000031">
    <property type="protein sequence ID" value="HIZ46005.1"/>
    <property type="molecule type" value="Genomic_DNA"/>
</dbReference>
<accession>A0A9D2EYT4</accession>
<reference evidence="1" key="2">
    <citation type="submission" date="2021-04" db="EMBL/GenBank/DDBJ databases">
        <authorList>
            <person name="Gilroy R."/>
        </authorList>
    </citation>
    <scope>NUCLEOTIDE SEQUENCE</scope>
    <source>
        <strain evidence="1">ChiHjej12B11-14209</strain>
    </source>
</reference>
<proteinExistence type="predicted"/>
<sequence>MPAILSHDLFGRGVLEDVTKLLGLRSHDERDAFLLGNQGPDPLFYLVVDPLMHKWSPLGSDMHGGSPAELLLAMREAYLRLEGHERQVARAYVAGFACHWLLDSTMHPFVYHWQHGICRAGVPGLSERDGSKVHAEIERDLDEMALFTLTGRTVERWVPHERALGATRTTLAAIDKLYFYVALWVYDRPIDPRTFSTAVHEFRLAQRVLDSPRGRKRALVGTIERLVGRTPYSLVCAMSHRARPEETSDFDNRDRATWENPFTHETSAASFWDLWDGARERVLPVVDALLRAEDLDVAGASAITGDLNFEGAPRSPRETLAW</sequence>
<evidence type="ECO:0008006" key="3">
    <source>
        <dbReference type="Google" id="ProtNLM"/>
    </source>
</evidence>
<protein>
    <recommendedName>
        <fullName evidence="3">Phospholipase C/D domain-containing protein</fullName>
    </recommendedName>
</protein>
<name>A0A9D2EYT4_9ACTN</name>
<evidence type="ECO:0000313" key="1">
    <source>
        <dbReference type="EMBL" id="HIZ46005.1"/>
    </source>
</evidence>
<evidence type="ECO:0000313" key="2">
    <source>
        <dbReference type="Proteomes" id="UP000824062"/>
    </source>
</evidence>
<dbReference type="Proteomes" id="UP000824062">
    <property type="component" value="Unassembled WGS sequence"/>
</dbReference>
<reference evidence="1" key="1">
    <citation type="journal article" date="2021" name="PeerJ">
        <title>Extensive microbial diversity within the chicken gut microbiome revealed by metagenomics and culture.</title>
        <authorList>
            <person name="Gilroy R."/>
            <person name="Ravi A."/>
            <person name="Getino M."/>
            <person name="Pursley I."/>
            <person name="Horton D.L."/>
            <person name="Alikhan N.F."/>
            <person name="Baker D."/>
            <person name="Gharbi K."/>
            <person name="Hall N."/>
            <person name="Watson M."/>
            <person name="Adriaenssens E.M."/>
            <person name="Foster-Nyarko E."/>
            <person name="Jarju S."/>
            <person name="Secka A."/>
            <person name="Antonio M."/>
            <person name="Oren A."/>
            <person name="Chaudhuri R.R."/>
            <person name="La Ragione R."/>
            <person name="Hildebrand F."/>
            <person name="Pallen M.J."/>
        </authorList>
    </citation>
    <scope>NUCLEOTIDE SEQUENCE</scope>
    <source>
        <strain evidence="1">ChiHjej12B11-14209</strain>
    </source>
</reference>
<organism evidence="1 2">
    <name type="scientific">Candidatus Olsenella pullistercoris</name>
    <dbReference type="NCBI Taxonomy" id="2838712"/>
    <lineage>
        <taxon>Bacteria</taxon>
        <taxon>Bacillati</taxon>
        <taxon>Actinomycetota</taxon>
        <taxon>Coriobacteriia</taxon>
        <taxon>Coriobacteriales</taxon>
        <taxon>Atopobiaceae</taxon>
        <taxon>Olsenella</taxon>
    </lineage>
</organism>
<comment type="caution">
    <text evidence="1">The sequence shown here is derived from an EMBL/GenBank/DDBJ whole genome shotgun (WGS) entry which is preliminary data.</text>
</comment>
<dbReference type="AlphaFoldDB" id="A0A9D2EYT4"/>
<gene>
    <name evidence="1" type="ORF">IAA19_03175</name>
</gene>